<dbReference type="OrthoDB" id="539541at2759"/>
<dbReference type="GO" id="GO:0003723">
    <property type="term" value="F:RNA binding"/>
    <property type="evidence" value="ECO:0000318"/>
    <property type="project" value="GO_Central"/>
</dbReference>
<dbReference type="Pfam" id="PF00673">
    <property type="entry name" value="Ribosomal_L5_C"/>
    <property type="match status" value="1"/>
</dbReference>
<dbReference type="STRING" id="105231.A0A1Y1HX26"/>
<dbReference type="PANTHER" id="PTHR11994">
    <property type="entry name" value="60S RIBOSOMAL PROTEIN L11-RELATED"/>
    <property type="match status" value="1"/>
</dbReference>
<dbReference type="SUPFAM" id="SSF55282">
    <property type="entry name" value="RL5-like"/>
    <property type="match status" value="1"/>
</dbReference>
<evidence type="ECO:0000256" key="3">
    <source>
        <dbReference type="ARBA" id="ARBA00023274"/>
    </source>
</evidence>
<evidence type="ECO:0000259" key="6">
    <source>
        <dbReference type="Pfam" id="PF00281"/>
    </source>
</evidence>
<dbReference type="NCBIfam" id="NF000585">
    <property type="entry name" value="PRK00010.1"/>
    <property type="match status" value="1"/>
</dbReference>
<feature type="domain" description="Large ribosomal subunit protein uL5 C-terminal" evidence="7">
    <location>
        <begin position="172"/>
        <end position="265"/>
    </location>
</feature>
<reference evidence="8 9" key="1">
    <citation type="journal article" date="2014" name="Nat. Commun.">
        <title>Klebsormidium flaccidum genome reveals primary factors for plant terrestrial adaptation.</title>
        <authorList>
            <person name="Hori K."/>
            <person name="Maruyama F."/>
            <person name="Fujisawa T."/>
            <person name="Togashi T."/>
            <person name="Yamamoto N."/>
            <person name="Seo M."/>
            <person name="Sato S."/>
            <person name="Yamada T."/>
            <person name="Mori H."/>
            <person name="Tajima N."/>
            <person name="Moriyama T."/>
            <person name="Ikeuchi M."/>
            <person name="Watanabe M."/>
            <person name="Wada H."/>
            <person name="Kobayashi K."/>
            <person name="Saito M."/>
            <person name="Masuda T."/>
            <person name="Sasaki-Sekimoto Y."/>
            <person name="Mashiguchi K."/>
            <person name="Awai K."/>
            <person name="Shimojima M."/>
            <person name="Masuda S."/>
            <person name="Iwai M."/>
            <person name="Nobusawa T."/>
            <person name="Narise T."/>
            <person name="Kondo S."/>
            <person name="Saito H."/>
            <person name="Sato R."/>
            <person name="Murakawa M."/>
            <person name="Ihara Y."/>
            <person name="Oshima-Yamada Y."/>
            <person name="Ohtaka K."/>
            <person name="Satoh M."/>
            <person name="Sonobe K."/>
            <person name="Ishii M."/>
            <person name="Ohtani R."/>
            <person name="Kanamori-Sato M."/>
            <person name="Honoki R."/>
            <person name="Miyazaki D."/>
            <person name="Mochizuki H."/>
            <person name="Umetsu J."/>
            <person name="Higashi K."/>
            <person name="Shibata D."/>
            <person name="Kamiya Y."/>
            <person name="Sato N."/>
            <person name="Nakamura Y."/>
            <person name="Tabata S."/>
            <person name="Ida S."/>
            <person name="Kurokawa K."/>
            <person name="Ohta H."/>
        </authorList>
    </citation>
    <scope>NUCLEOTIDE SEQUENCE [LARGE SCALE GENOMIC DNA]</scope>
    <source>
        <strain evidence="8 9">NIES-2285</strain>
    </source>
</reference>
<sequence>MAHAMECVRGMSYGLLQKVTGPREATAGAPGNCAVRSSFLSTLTLRSSSSAISGPALPQSSQLEARRLGSFRVQAAVAEAEAEAEAATSTRLKKLYTEKVLQRLHGPEGFSNLNRVPRLQKIVINCGLGEASDDAKSLASTLQDLSTIAGQKAVVTRSKKAIAGFQIRKDVPVGVCVTLRGEAMFAFLDRLINLALPRIRDFQGLKPSSFDGKGNFHLGLQEQLMFPEIDYDQVQKVRGMDVSFVTSARDNDEGLQLLTALGMPFQGTKGK</sequence>
<evidence type="ECO:0000256" key="1">
    <source>
        <dbReference type="ARBA" id="ARBA00008553"/>
    </source>
</evidence>
<dbReference type="GO" id="GO:0005762">
    <property type="term" value="C:mitochondrial large ribosomal subunit"/>
    <property type="evidence" value="ECO:0000318"/>
    <property type="project" value="GO_Central"/>
</dbReference>
<evidence type="ECO:0000259" key="7">
    <source>
        <dbReference type="Pfam" id="PF00673"/>
    </source>
</evidence>
<dbReference type="PROSITE" id="PS00358">
    <property type="entry name" value="RIBOSOMAL_L5"/>
    <property type="match status" value="1"/>
</dbReference>
<dbReference type="InterPro" id="IPR031310">
    <property type="entry name" value="Ribosomal_uL5_N"/>
</dbReference>
<dbReference type="InterPro" id="IPR020929">
    <property type="entry name" value="Ribosomal_uL5_CS"/>
</dbReference>
<dbReference type="OMA" id="KLKAHHF"/>
<comment type="similarity">
    <text evidence="1">Belongs to the universal ribosomal protein uL5 family.</text>
</comment>
<dbReference type="InterPro" id="IPR031309">
    <property type="entry name" value="Ribosomal_uL5_C"/>
</dbReference>
<dbReference type="InterPro" id="IPR002132">
    <property type="entry name" value="Ribosomal_uL5"/>
</dbReference>
<gene>
    <name evidence="8" type="ORF">KFL_000830030</name>
</gene>
<evidence type="ECO:0000256" key="2">
    <source>
        <dbReference type="ARBA" id="ARBA00022980"/>
    </source>
</evidence>
<protein>
    <recommendedName>
        <fullName evidence="4">Large ribosomal subunit protein uL5c</fullName>
    </recommendedName>
    <alternativeName>
        <fullName evidence="5">50S ribosomal protein L5, chloroplastic</fullName>
    </alternativeName>
</protein>
<dbReference type="Gene3D" id="3.30.1440.10">
    <property type="match status" value="1"/>
</dbReference>
<dbReference type="AlphaFoldDB" id="A0A1Y1HX26"/>
<evidence type="ECO:0000256" key="4">
    <source>
        <dbReference type="ARBA" id="ARBA00035210"/>
    </source>
</evidence>
<dbReference type="HAMAP" id="MF_01333_B">
    <property type="entry name" value="Ribosomal_uL5_B"/>
    <property type="match status" value="1"/>
</dbReference>
<evidence type="ECO:0000313" key="8">
    <source>
        <dbReference type="EMBL" id="GAQ81521.1"/>
    </source>
</evidence>
<dbReference type="GO" id="GO:0003735">
    <property type="term" value="F:structural constituent of ribosome"/>
    <property type="evidence" value="ECO:0000318"/>
    <property type="project" value="GO_Central"/>
</dbReference>
<dbReference type="EMBL" id="DF237032">
    <property type="protein sequence ID" value="GAQ81521.1"/>
    <property type="molecule type" value="Genomic_DNA"/>
</dbReference>
<proteinExistence type="inferred from homology"/>
<feature type="domain" description="Large ribosomal subunit protein uL5 N-terminal" evidence="6">
    <location>
        <begin position="112"/>
        <end position="168"/>
    </location>
</feature>
<dbReference type="GO" id="GO:0006412">
    <property type="term" value="P:translation"/>
    <property type="evidence" value="ECO:0000318"/>
    <property type="project" value="GO_Central"/>
</dbReference>
<organism evidence="8 9">
    <name type="scientific">Klebsormidium nitens</name>
    <name type="common">Green alga</name>
    <name type="synonym">Ulothrix nitens</name>
    <dbReference type="NCBI Taxonomy" id="105231"/>
    <lineage>
        <taxon>Eukaryota</taxon>
        <taxon>Viridiplantae</taxon>
        <taxon>Streptophyta</taxon>
        <taxon>Klebsormidiophyceae</taxon>
        <taxon>Klebsormidiales</taxon>
        <taxon>Klebsormidiaceae</taxon>
        <taxon>Klebsormidium</taxon>
    </lineage>
</organism>
<dbReference type="InterPro" id="IPR022803">
    <property type="entry name" value="Ribosomal_uL5_dom_sf"/>
</dbReference>
<dbReference type="FunFam" id="3.30.1440.10:FF:000001">
    <property type="entry name" value="50S ribosomal protein L5"/>
    <property type="match status" value="1"/>
</dbReference>
<keyword evidence="3" id="KW-0687">Ribonucleoprotein</keyword>
<keyword evidence="9" id="KW-1185">Reference proteome</keyword>
<accession>A0A1Y1HX26</accession>
<evidence type="ECO:0000313" key="9">
    <source>
        <dbReference type="Proteomes" id="UP000054558"/>
    </source>
</evidence>
<keyword evidence="2 8" id="KW-0689">Ribosomal protein</keyword>
<evidence type="ECO:0000256" key="5">
    <source>
        <dbReference type="ARBA" id="ARBA00035391"/>
    </source>
</evidence>
<name>A0A1Y1HX26_KLENI</name>
<dbReference type="Pfam" id="PF00281">
    <property type="entry name" value="Ribosomal_L5"/>
    <property type="match status" value="1"/>
</dbReference>
<dbReference type="Proteomes" id="UP000054558">
    <property type="component" value="Unassembled WGS sequence"/>
</dbReference>
<dbReference type="InterPro" id="IPR020930">
    <property type="entry name" value="Ribosomal_uL5_bac-type"/>
</dbReference>